<dbReference type="Pfam" id="PF13289">
    <property type="entry name" value="SIR2_2"/>
    <property type="match status" value="1"/>
</dbReference>
<accession>A0A429ZU26</accession>
<organism evidence="1 2">
    <name type="scientific">Vagococcus salmoninarum</name>
    <dbReference type="NCBI Taxonomy" id="2739"/>
    <lineage>
        <taxon>Bacteria</taxon>
        <taxon>Bacillati</taxon>
        <taxon>Bacillota</taxon>
        <taxon>Bacilli</taxon>
        <taxon>Lactobacillales</taxon>
        <taxon>Enterococcaceae</taxon>
        <taxon>Vagococcus</taxon>
    </lineage>
</organism>
<reference evidence="1 2" key="1">
    <citation type="submission" date="2017-05" db="EMBL/GenBank/DDBJ databases">
        <title>Vagococcus spp. assemblies.</title>
        <authorList>
            <person name="Gulvik C.A."/>
        </authorList>
    </citation>
    <scope>NUCLEOTIDE SEQUENCE [LARGE SCALE GENOMIC DNA]</scope>
    <source>
        <strain evidence="1 2">NCFB 2777</strain>
    </source>
</reference>
<name>A0A429ZU26_9ENTE</name>
<comment type="caution">
    <text evidence="1">The sequence shown here is derived from an EMBL/GenBank/DDBJ whole genome shotgun (WGS) entry which is preliminary data.</text>
</comment>
<evidence type="ECO:0000313" key="1">
    <source>
        <dbReference type="EMBL" id="RST97175.1"/>
    </source>
</evidence>
<gene>
    <name evidence="1" type="ORF">CBF35_02690</name>
</gene>
<evidence type="ECO:0000313" key="2">
    <source>
        <dbReference type="Proteomes" id="UP000287239"/>
    </source>
</evidence>
<sequence>MANEQSTDKINFYQGAVKLDKSVQDGKKVISQALQMENLSVLMGAGCSSYYKNGEETAISTMAGLFSDFIEENPNFTILGTKIEDKVNKNLEELMDFMNSVKQVNLISEVEKEIDEKIEIVKAFIIKKILSGMNCDELKNVYKSFYLKTISTNRKTPINIVTTNYDMYNEKALDELSFIYNNGFTGSYTRTFNPNIYQYMYVDNMNLNKDVWNRADHFYNLYKIHGSISWRKNNDTITEVPIKNEEMTTHERVMIYPTPLKDRSTLMVPYTDLMRSFQDNLKRKNSVLVTLGYSFGDDHINRIILNNLSIPSFRLIILGETEYNENGELFNTNIGKIKEMNDSRITIINSDDKIHYFNNFVEKLMPLIPGEESDKQEMTEKLSKLFDNIKSNGGEEDE</sequence>
<proteinExistence type="predicted"/>
<dbReference type="AlphaFoldDB" id="A0A429ZU26"/>
<protein>
    <submittedName>
        <fullName evidence="1">Uncharacterized protein</fullName>
    </submittedName>
</protein>
<keyword evidence="2" id="KW-1185">Reference proteome</keyword>
<dbReference type="RefSeq" id="WP_126778346.1">
    <property type="nucleotide sequence ID" value="NZ_NGJU01000003.1"/>
</dbReference>
<dbReference type="GeneID" id="98567260"/>
<dbReference type="EMBL" id="NGJU01000003">
    <property type="protein sequence ID" value="RST97175.1"/>
    <property type="molecule type" value="Genomic_DNA"/>
</dbReference>
<dbReference type="OrthoDB" id="9808492at2"/>
<dbReference type="Proteomes" id="UP000287239">
    <property type="component" value="Unassembled WGS sequence"/>
</dbReference>